<protein>
    <submittedName>
        <fullName evidence="1">Uncharacterized protein</fullName>
    </submittedName>
</protein>
<name>A0AAV7RLW3_PLEWA</name>
<dbReference type="AlphaFoldDB" id="A0AAV7RLW3"/>
<proteinExistence type="predicted"/>
<keyword evidence="2" id="KW-1185">Reference proteome</keyword>
<dbReference type="EMBL" id="JANPWB010000009">
    <property type="protein sequence ID" value="KAJ1152970.1"/>
    <property type="molecule type" value="Genomic_DNA"/>
</dbReference>
<evidence type="ECO:0000313" key="1">
    <source>
        <dbReference type="EMBL" id="KAJ1152970.1"/>
    </source>
</evidence>
<sequence>MVKGKAPKPAQVNSLDRYTVRMAVSGRQQATADEVAPEGELSLEYNMVAIQDLWGWISTIEPKLDAVTVEVKLLQADFGKISEKVKVWRLTLRAYRHKEA</sequence>
<evidence type="ECO:0000313" key="2">
    <source>
        <dbReference type="Proteomes" id="UP001066276"/>
    </source>
</evidence>
<dbReference type="Proteomes" id="UP001066276">
    <property type="component" value="Chromosome 5"/>
</dbReference>
<accession>A0AAV7RLW3</accession>
<reference evidence="1" key="1">
    <citation type="journal article" date="2022" name="bioRxiv">
        <title>Sequencing and chromosome-scale assembly of the giantPleurodeles waltlgenome.</title>
        <authorList>
            <person name="Brown T."/>
            <person name="Elewa A."/>
            <person name="Iarovenko S."/>
            <person name="Subramanian E."/>
            <person name="Araus A.J."/>
            <person name="Petzold A."/>
            <person name="Susuki M."/>
            <person name="Suzuki K.-i.T."/>
            <person name="Hayashi T."/>
            <person name="Toyoda A."/>
            <person name="Oliveira C."/>
            <person name="Osipova E."/>
            <person name="Leigh N.D."/>
            <person name="Simon A."/>
            <person name="Yun M.H."/>
        </authorList>
    </citation>
    <scope>NUCLEOTIDE SEQUENCE</scope>
    <source>
        <strain evidence="1">20211129_DDA</strain>
        <tissue evidence="1">Liver</tissue>
    </source>
</reference>
<organism evidence="1 2">
    <name type="scientific">Pleurodeles waltl</name>
    <name type="common">Iberian ribbed newt</name>
    <dbReference type="NCBI Taxonomy" id="8319"/>
    <lineage>
        <taxon>Eukaryota</taxon>
        <taxon>Metazoa</taxon>
        <taxon>Chordata</taxon>
        <taxon>Craniata</taxon>
        <taxon>Vertebrata</taxon>
        <taxon>Euteleostomi</taxon>
        <taxon>Amphibia</taxon>
        <taxon>Batrachia</taxon>
        <taxon>Caudata</taxon>
        <taxon>Salamandroidea</taxon>
        <taxon>Salamandridae</taxon>
        <taxon>Pleurodelinae</taxon>
        <taxon>Pleurodeles</taxon>
    </lineage>
</organism>
<comment type="caution">
    <text evidence="1">The sequence shown here is derived from an EMBL/GenBank/DDBJ whole genome shotgun (WGS) entry which is preliminary data.</text>
</comment>
<gene>
    <name evidence="1" type="ORF">NDU88_005743</name>
</gene>